<evidence type="ECO:0000256" key="2">
    <source>
        <dbReference type="ARBA" id="ARBA00022827"/>
    </source>
</evidence>
<keyword evidence="1" id="KW-0285">Flavoprotein</keyword>
<accession>A0A9N9KT34</accession>
<feature type="domain" description="FAD-binding" evidence="5">
    <location>
        <begin position="8"/>
        <end position="171"/>
    </location>
</feature>
<dbReference type="InterPro" id="IPR010730">
    <property type="entry name" value="HET"/>
</dbReference>
<evidence type="ECO:0000256" key="3">
    <source>
        <dbReference type="ARBA" id="ARBA00023002"/>
    </source>
</evidence>
<feature type="domain" description="Heterokaryon incompatibility" evidence="6">
    <location>
        <begin position="442"/>
        <end position="574"/>
    </location>
</feature>
<sequence>MSSVPPRIAIVGGGPAGLTTGVLLHQNGIPFTIFELRHKPTPLELAQPIGMLDLHEESGLAAIRKCGLLEEFLPLTGDCASVMKMTDRDGNVLLADTESNDDRPEVSRSALNELLISKLPGESIKWGHKLLSATTLDDAEVLLDFGGHGKQVFDLVIGADGAWSKIRSILTSVKPHYSGRHIITLTIKQITVKYPQLVELVGSGTLFGIGGDGHAVTAQRGAGDTARIYVFISNPNVEFGNSSGLKGSTVKSGQNRLLTLLDQWGPKIKELVTIGCEEETENNPDAKMDIRPDHSLPIDFSWNHKPGVTIIGDAAHLMPPSGEGVNIAMWDAVMLTQAVIKAHEKNESGADFRAALSPLVKDFEVEMQARAKQVGEESANMLGMMFSKDGPQKIVDLFKSFSAGPIPVPRGAAGQKGDEEINGRLWRVTGPHDNQEITKLKFNCISYVWGLGVEPKGSFFDCKREISDQTRPALTAAMKAAEKLHAESGEEEIDAFWIDAICIPQLEVPARFKTLESMGFIYNAATTVLIVLAPTVFETVYVASSKTSPDPLTLQQMQLLESDPWISRVWTYQELINGHPAYFTTSHPTETSIIPSEKFFNCVGFSLNRWKRTTGSSHLTARSTFPNLNTLEDTIGDLLMSGIFEMPALSILSNIALRSFDPKYPKNRLLACLGALTTEVSWGPPSLTMGALSEKFMKICEDKGDYSFIFTADKRMDVPGKRWRPNPDQPEGAEPVHLVPLINWYCNSGETQRGHFDAEGLVLENLVLLQQAEKTDAMVENEIDIFLYGDKDGRIGVLPQQETSASQCTALLRFFVQIGFKGCAEPIVCAEGLFFPQENISQEHGVELFASLSLPYLFGNVGLARWKENSGMRYCTGVFIGIAQKEKSHSVQII</sequence>
<comment type="caution">
    <text evidence="7">The sequence shown here is derived from an EMBL/GenBank/DDBJ whole genome shotgun (WGS) entry which is preliminary data.</text>
</comment>
<dbReference type="Gene3D" id="3.50.50.60">
    <property type="entry name" value="FAD/NAD(P)-binding domain"/>
    <property type="match status" value="1"/>
</dbReference>
<proteinExistence type="predicted"/>
<feature type="domain" description="FAD-binding" evidence="5">
    <location>
        <begin position="307"/>
        <end position="341"/>
    </location>
</feature>
<dbReference type="PANTHER" id="PTHR46972:SF1">
    <property type="entry name" value="FAD DEPENDENT OXIDOREDUCTASE DOMAIN-CONTAINING PROTEIN"/>
    <property type="match status" value="1"/>
</dbReference>
<dbReference type="SUPFAM" id="SSF51905">
    <property type="entry name" value="FAD/NAD(P)-binding domain"/>
    <property type="match status" value="1"/>
</dbReference>
<dbReference type="GO" id="GO:0004497">
    <property type="term" value="F:monooxygenase activity"/>
    <property type="evidence" value="ECO:0007669"/>
    <property type="project" value="UniProtKB-KW"/>
</dbReference>
<dbReference type="OrthoDB" id="6329284at2759"/>
<dbReference type="InterPro" id="IPR036188">
    <property type="entry name" value="FAD/NAD-bd_sf"/>
</dbReference>
<keyword evidence="8" id="KW-1185">Reference proteome</keyword>
<dbReference type="Proteomes" id="UP000696280">
    <property type="component" value="Unassembled WGS sequence"/>
</dbReference>
<dbReference type="PANTHER" id="PTHR46972">
    <property type="entry name" value="MONOOXYGENASE ASQM-RELATED"/>
    <property type="match status" value="1"/>
</dbReference>
<reference evidence="7" key="1">
    <citation type="submission" date="2021-07" db="EMBL/GenBank/DDBJ databases">
        <authorList>
            <person name="Durling M."/>
        </authorList>
    </citation>
    <scope>NUCLEOTIDE SEQUENCE</scope>
</reference>
<dbReference type="EMBL" id="CAJVRL010000045">
    <property type="protein sequence ID" value="CAG8952198.1"/>
    <property type="molecule type" value="Genomic_DNA"/>
</dbReference>
<keyword evidence="2" id="KW-0274">FAD</keyword>
<name>A0A9N9KT34_9HELO</name>
<evidence type="ECO:0000313" key="8">
    <source>
        <dbReference type="Proteomes" id="UP000696280"/>
    </source>
</evidence>
<evidence type="ECO:0000259" key="5">
    <source>
        <dbReference type="Pfam" id="PF01494"/>
    </source>
</evidence>
<dbReference type="PRINTS" id="PR00420">
    <property type="entry name" value="RNGMNOXGNASE"/>
</dbReference>
<dbReference type="Pfam" id="PF06985">
    <property type="entry name" value="HET"/>
    <property type="match status" value="1"/>
</dbReference>
<dbReference type="GO" id="GO:0071949">
    <property type="term" value="F:FAD binding"/>
    <property type="evidence" value="ECO:0007669"/>
    <property type="project" value="InterPro"/>
</dbReference>
<organism evidence="7 8">
    <name type="scientific">Hymenoscyphus fraxineus</name>
    <dbReference type="NCBI Taxonomy" id="746836"/>
    <lineage>
        <taxon>Eukaryota</taxon>
        <taxon>Fungi</taxon>
        <taxon>Dikarya</taxon>
        <taxon>Ascomycota</taxon>
        <taxon>Pezizomycotina</taxon>
        <taxon>Leotiomycetes</taxon>
        <taxon>Helotiales</taxon>
        <taxon>Helotiaceae</taxon>
        <taxon>Hymenoscyphus</taxon>
    </lineage>
</organism>
<dbReference type="AlphaFoldDB" id="A0A9N9KT34"/>
<evidence type="ECO:0000256" key="1">
    <source>
        <dbReference type="ARBA" id="ARBA00022630"/>
    </source>
</evidence>
<keyword evidence="4" id="KW-0503">Monooxygenase</keyword>
<gene>
    <name evidence="7" type="ORF">HYFRA_00000938</name>
</gene>
<dbReference type="InterPro" id="IPR002938">
    <property type="entry name" value="FAD-bd"/>
</dbReference>
<evidence type="ECO:0000313" key="7">
    <source>
        <dbReference type="EMBL" id="CAG8952198.1"/>
    </source>
</evidence>
<evidence type="ECO:0000259" key="6">
    <source>
        <dbReference type="Pfam" id="PF06985"/>
    </source>
</evidence>
<evidence type="ECO:0008006" key="9">
    <source>
        <dbReference type="Google" id="ProtNLM"/>
    </source>
</evidence>
<evidence type="ECO:0000256" key="4">
    <source>
        <dbReference type="ARBA" id="ARBA00023033"/>
    </source>
</evidence>
<dbReference type="Pfam" id="PF01494">
    <property type="entry name" value="FAD_binding_3"/>
    <property type="match status" value="2"/>
</dbReference>
<keyword evidence="3" id="KW-0560">Oxidoreductase</keyword>
<protein>
    <recommendedName>
        <fullName evidence="9">FAD-binding domain-containing protein</fullName>
    </recommendedName>
</protein>